<organism evidence="2 3">
    <name type="scientific">Daucus carota subsp. sativus</name>
    <name type="common">Carrot</name>
    <dbReference type="NCBI Taxonomy" id="79200"/>
    <lineage>
        <taxon>Eukaryota</taxon>
        <taxon>Viridiplantae</taxon>
        <taxon>Streptophyta</taxon>
        <taxon>Embryophyta</taxon>
        <taxon>Tracheophyta</taxon>
        <taxon>Spermatophyta</taxon>
        <taxon>Magnoliopsida</taxon>
        <taxon>eudicotyledons</taxon>
        <taxon>Gunneridae</taxon>
        <taxon>Pentapetalae</taxon>
        <taxon>asterids</taxon>
        <taxon>campanulids</taxon>
        <taxon>Apiales</taxon>
        <taxon>Apiaceae</taxon>
        <taxon>Apioideae</taxon>
        <taxon>Scandiceae</taxon>
        <taxon>Daucinae</taxon>
        <taxon>Daucus</taxon>
        <taxon>Daucus sect. Daucus</taxon>
    </lineage>
</organism>
<dbReference type="EMBL" id="CP093347">
    <property type="protein sequence ID" value="WOH02564.1"/>
    <property type="molecule type" value="Genomic_DNA"/>
</dbReference>
<reference evidence="2" key="2">
    <citation type="submission" date="2022-03" db="EMBL/GenBank/DDBJ databases">
        <title>Draft title - Genomic analysis of global carrot germplasm unveils the trajectory of domestication and the origin of high carotenoid orange carrot.</title>
        <authorList>
            <person name="Iorizzo M."/>
            <person name="Ellison S."/>
            <person name="Senalik D."/>
            <person name="Macko-Podgorni A."/>
            <person name="Grzebelus D."/>
            <person name="Bostan H."/>
            <person name="Rolling W."/>
            <person name="Curaba J."/>
            <person name="Simon P."/>
        </authorList>
    </citation>
    <scope>NUCLEOTIDE SEQUENCE</scope>
    <source>
        <tissue evidence="2">Leaf</tissue>
    </source>
</reference>
<dbReference type="PANTHER" id="PTHR34656:SF1">
    <property type="entry name" value="PYRROLINE-5-CARBOXYLATE REDUCTASE"/>
    <property type="match status" value="1"/>
</dbReference>
<reference evidence="2" key="1">
    <citation type="journal article" date="2016" name="Nat. Genet.">
        <title>A high-quality carrot genome assembly provides new insights into carotenoid accumulation and asterid genome evolution.</title>
        <authorList>
            <person name="Iorizzo M."/>
            <person name="Ellison S."/>
            <person name="Senalik D."/>
            <person name="Zeng P."/>
            <person name="Satapoomin P."/>
            <person name="Huang J."/>
            <person name="Bowman M."/>
            <person name="Iovene M."/>
            <person name="Sanseverino W."/>
            <person name="Cavagnaro P."/>
            <person name="Yildiz M."/>
            <person name="Macko-Podgorni A."/>
            <person name="Moranska E."/>
            <person name="Grzebelus E."/>
            <person name="Grzebelus D."/>
            <person name="Ashrafi H."/>
            <person name="Zheng Z."/>
            <person name="Cheng S."/>
            <person name="Spooner D."/>
            <person name="Van Deynze A."/>
            <person name="Simon P."/>
        </authorList>
    </citation>
    <scope>NUCLEOTIDE SEQUENCE</scope>
    <source>
        <tissue evidence="2">Leaf</tissue>
    </source>
</reference>
<keyword evidence="1" id="KW-0812">Transmembrane</keyword>
<keyword evidence="1" id="KW-0472">Membrane</keyword>
<evidence type="ECO:0000313" key="3">
    <source>
        <dbReference type="Proteomes" id="UP000077755"/>
    </source>
</evidence>
<dbReference type="KEGG" id="dcr:108221793"/>
<keyword evidence="3" id="KW-1185">Reference proteome</keyword>
<feature type="transmembrane region" description="Helical" evidence="1">
    <location>
        <begin position="33"/>
        <end position="53"/>
    </location>
</feature>
<protein>
    <submittedName>
        <fullName evidence="2">Uncharacterized protein</fullName>
    </submittedName>
</protein>
<gene>
    <name evidence="2" type="ORF">DCAR_0521953</name>
</gene>
<evidence type="ECO:0000256" key="1">
    <source>
        <dbReference type="SAM" id="Phobius"/>
    </source>
</evidence>
<accession>A0AAF0X8V0</accession>
<sequence>MAVVYAEQEQAITQSAFTSQPPRFSIRFMSKRTTWVILFIFVSVMLLSSSWNLLNSVSFWYDSSVSTPSDSPLWPAIYASMALGLILGLVALLAALAVLVPETLMVWITVLVLLNFCRMPGKTLVLEGKKLTGEMACVVLKVLIREGKFFVAVCAVLAFGLLCSC</sequence>
<dbReference type="Proteomes" id="UP000077755">
    <property type="component" value="Chromosome 5"/>
</dbReference>
<keyword evidence="1" id="KW-1133">Transmembrane helix</keyword>
<evidence type="ECO:0000313" key="2">
    <source>
        <dbReference type="EMBL" id="WOH02564.1"/>
    </source>
</evidence>
<feature type="transmembrane region" description="Helical" evidence="1">
    <location>
        <begin position="73"/>
        <end position="97"/>
    </location>
</feature>
<proteinExistence type="predicted"/>
<dbReference type="PANTHER" id="PTHR34656">
    <property type="entry name" value="PYRROLINE-5-CARBOXYLATE REDUCTASE"/>
    <property type="match status" value="1"/>
</dbReference>
<dbReference type="AlphaFoldDB" id="A0AAF0X8V0"/>
<name>A0AAF0X8V0_DAUCS</name>